<evidence type="ECO:0000313" key="2">
    <source>
        <dbReference type="Proteomes" id="UP000595663"/>
    </source>
</evidence>
<dbReference type="RefSeq" id="WP_019621025.1">
    <property type="nucleotide sequence ID" value="NZ_AP014545.1"/>
</dbReference>
<accession>A0A7R6P8H4</accession>
<organism evidence="1 2">
    <name type="scientific">Amphritea japonica ATCC BAA-1530</name>
    <dbReference type="NCBI Taxonomy" id="1278309"/>
    <lineage>
        <taxon>Bacteria</taxon>
        <taxon>Pseudomonadati</taxon>
        <taxon>Pseudomonadota</taxon>
        <taxon>Gammaproteobacteria</taxon>
        <taxon>Oceanospirillales</taxon>
        <taxon>Oceanospirillaceae</taxon>
        <taxon>Amphritea</taxon>
    </lineage>
</organism>
<dbReference type="KEGG" id="ajp:AMJAP_0204"/>
<sequence length="290" mass="33062">MKLAMNYLIKNEADIILDNIKVHSQLGADCFVIIDNGSTDNTRELLDSVKDQYEMIIIDRPLLDYQQSNWKTEMAKTAASKLGADWSIANDADEFWIPKDGSLKTEMVSSGSILECPRYNVLFDRKAFDGEAPYYTQTNRVQYPINYPKGIQCSQPNLSIMMGNIHGKVAVRSRGLVRVKGGNHRAWHAWGWLNSKKSQNIDIYHYPIRSKEKFIQNIENRKALLDAGVSKMGDHYRRWVSLYQDGLIEEELDRLTVTEKSRDTLFDLGVLVEDSTASMAISDLLSERSS</sequence>
<dbReference type="Pfam" id="PF13704">
    <property type="entry name" value="Glyco_tranf_2_4"/>
    <property type="match status" value="1"/>
</dbReference>
<dbReference type="AlphaFoldDB" id="A0A7R6P8H4"/>
<dbReference type="SUPFAM" id="SSF53448">
    <property type="entry name" value="Nucleotide-diphospho-sugar transferases"/>
    <property type="match status" value="1"/>
</dbReference>
<dbReference type="InterPro" id="IPR029044">
    <property type="entry name" value="Nucleotide-diphossugar_trans"/>
</dbReference>
<evidence type="ECO:0000313" key="1">
    <source>
        <dbReference type="EMBL" id="BBB24803.1"/>
    </source>
</evidence>
<proteinExistence type="predicted"/>
<dbReference type="GO" id="GO:0016740">
    <property type="term" value="F:transferase activity"/>
    <property type="evidence" value="ECO:0007669"/>
    <property type="project" value="UniProtKB-KW"/>
</dbReference>
<gene>
    <name evidence="1" type="ORF">AMJAP_0204</name>
</gene>
<dbReference type="OrthoDB" id="7981249at2"/>
<name>A0A7R6P8H4_9GAMM</name>
<reference evidence="1 2" key="1">
    <citation type="journal article" date="2008" name="Int. J. Syst. Evol. Microbiol.">
        <title>Amphritea japonica sp. nov. and Amphritea balenae sp. nov., isolated from the sediment adjacent to sperm whale carcasses off Kagoshima, Japan.</title>
        <authorList>
            <person name="Miyazaki M."/>
            <person name="Nogi Y."/>
            <person name="Fujiwara Y."/>
            <person name="Kawato M."/>
            <person name="Nagahama T."/>
            <person name="Kubokawa K."/>
            <person name="Horikoshi K."/>
        </authorList>
    </citation>
    <scope>NUCLEOTIDE SEQUENCE [LARGE SCALE GENOMIC DNA]</scope>
    <source>
        <strain evidence="1 2">ATCC BAA-1530</strain>
    </source>
</reference>
<dbReference type="EMBL" id="AP014545">
    <property type="protein sequence ID" value="BBB24803.1"/>
    <property type="molecule type" value="Genomic_DNA"/>
</dbReference>
<dbReference type="Proteomes" id="UP000595663">
    <property type="component" value="Chromosome"/>
</dbReference>
<keyword evidence="1" id="KW-0808">Transferase</keyword>
<protein>
    <submittedName>
        <fullName evidence="1">Glycosyl transferase</fullName>
    </submittedName>
</protein>
<keyword evidence="2" id="KW-1185">Reference proteome</keyword>